<keyword evidence="2" id="KW-0325">Glycoprotein</keyword>
<gene>
    <name evidence="3" type="ORF">L3Y34_018704</name>
</gene>
<keyword evidence="1" id="KW-0732">Signal</keyword>
<dbReference type="InterPro" id="IPR031424">
    <property type="entry name" value="QVR-like"/>
</dbReference>
<evidence type="ECO:0000256" key="2">
    <source>
        <dbReference type="ARBA" id="ARBA00023180"/>
    </source>
</evidence>
<dbReference type="EMBL" id="CP090892">
    <property type="protein sequence ID" value="ULU07101.1"/>
    <property type="molecule type" value="Genomic_DNA"/>
</dbReference>
<sequence>MTTDERNALKTALFTRFNIPPSNEYCQVGGSDLQFRIVPKEICPKINDTCVRITSEGDENQKLVLRGCQSTLVKAGYDLVTNYSCHRNSDASSSSSECVTTCQEPLCNTSHGPQHIPLLIALSYLYVF</sequence>
<organism evidence="3 4">
    <name type="scientific">Caenorhabditis briggsae</name>
    <dbReference type="NCBI Taxonomy" id="6238"/>
    <lineage>
        <taxon>Eukaryota</taxon>
        <taxon>Metazoa</taxon>
        <taxon>Ecdysozoa</taxon>
        <taxon>Nematoda</taxon>
        <taxon>Chromadorea</taxon>
        <taxon>Rhabditida</taxon>
        <taxon>Rhabditina</taxon>
        <taxon>Rhabditomorpha</taxon>
        <taxon>Rhabditoidea</taxon>
        <taxon>Rhabditidae</taxon>
        <taxon>Peloderinae</taxon>
        <taxon>Caenorhabditis</taxon>
    </lineage>
</organism>
<reference evidence="3 4" key="1">
    <citation type="submission" date="2022-05" db="EMBL/GenBank/DDBJ databases">
        <title>Chromosome-level reference genomes for two strains of Caenorhabditis briggsae: an improved platform for comparative genomics.</title>
        <authorList>
            <person name="Stevens L."/>
            <person name="Andersen E.C."/>
        </authorList>
    </citation>
    <scope>NUCLEOTIDE SEQUENCE [LARGE SCALE GENOMIC DNA]</scope>
    <source>
        <strain evidence="3">QX1410_ONT</strain>
        <tissue evidence="3">Whole-organism</tissue>
    </source>
</reference>
<dbReference type="Proteomes" id="UP000827892">
    <property type="component" value="Chromosome II"/>
</dbReference>
<dbReference type="AlphaFoldDB" id="A0AAE9DKX9"/>
<dbReference type="KEGG" id="cbr:CBG_02312"/>
<evidence type="ECO:0000313" key="4">
    <source>
        <dbReference type="Proteomes" id="UP000827892"/>
    </source>
</evidence>
<dbReference type="GO" id="GO:0032222">
    <property type="term" value="P:regulation of synaptic transmission, cholinergic"/>
    <property type="evidence" value="ECO:0007669"/>
    <property type="project" value="InterPro"/>
</dbReference>
<dbReference type="Pfam" id="PF17064">
    <property type="entry name" value="QVR"/>
    <property type="match status" value="1"/>
</dbReference>
<accession>A0AAE9DKX9</accession>
<protein>
    <submittedName>
        <fullName evidence="3">Uncharacterized protein</fullName>
    </submittedName>
</protein>
<evidence type="ECO:0000256" key="1">
    <source>
        <dbReference type="ARBA" id="ARBA00022729"/>
    </source>
</evidence>
<proteinExistence type="predicted"/>
<evidence type="ECO:0000313" key="3">
    <source>
        <dbReference type="EMBL" id="ULU07101.1"/>
    </source>
</evidence>
<dbReference type="GO" id="GO:0030431">
    <property type="term" value="P:sleep"/>
    <property type="evidence" value="ECO:0007669"/>
    <property type="project" value="InterPro"/>
</dbReference>
<name>A0AAE9DKX9_CAEBR</name>